<gene>
    <name evidence="3" type="ORF">WMQ36_06295</name>
</gene>
<dbReference type="SUPFAM" id="SSF47413">
    <property type="entry name" value="lambda repressor-like DNA-binding domains"/>
    <property type="match status" value="1"/>
</dbReference>
<dbReference type="InterPro" id="IPR001387">
    <property type="entry name" value="Cro/C1-type_HTH"/>
</dbReference>
<dbReference type="PANTHER" id="PTHR46558">
    <property type="entry name" value="TRACRIPTIONAL REGULATORY PROTEIN-RELATED-RELATED"/>
    <property type="match status" value="1"/>
</dbReference>
<evidence type="ECO:0000256" key="1">
    <source>
        <dbReference type="ARBA" id="ARBA00023125"/>
    </source>
</evidence>
<comment type="caution">
    <text evidence="3">The sequence shown here is derived from an EMBL/GenBank/DDBJ whole genome shotgun (WGS) entry which is preliminary data.</text>
</comment>
<dbReference type="Proteomes" id="UP001454086">
    <property type="component" value="Unassembled WGS sequence"/>
</dbReference>
<dbReference type="SMART" id="SM00530">
    <property type="entry name" value="HTH_XRE"/>
    <property type="match status" value="1"/>
</dbReference>
<protein>
    <submittedName>
        <fullName evidence="3">Helix-turn-helix transcriptional regulator</fullName>
    </submittedName>
</protein>
<feature type="domain" description="HTH cro/C1-type" evidence="2">
    <location>
        <begin position="7"/>
        <end position="61"/>
    </location>
</feature>
<organism evidence="3 4">
    <name type="scientific">Enterocloster hominis</name>
    <name type="common">ex Hitch et al. 2024</name>
    <dbReference type="NCBI Taxonomy" id="1917870"/>
    <lineage>
        <taxon>Bacteria</taxon>
        <taxon>Bacillati</taxon>
        <taxon>Bacillota</taxon>
        <taxon>Clostridia</taxon>
        <taxon>Lachnospirales</taxon>
        <taxon>Lachnospiraceae</taxon>
        <taxon>Enterocloster</taxon>
    </lineage>
</organism>
<dbReference type="InterPro" id="IPR010982">
    <property type="entry name" value="Lambda_DNA-bd_dom_sf"/>
</dbReference>
<reference evidence="3 4" key="1">
    <citation type="submission" date="2024-03" db="EMBL/GenBank/DDBJ databases">
        <title>Human intestinal bacterial collection.</title>
        <authorList>
            <person name="Pauvert C."/>
            <person name="Hitch T.C.A."/>
            <person name="Clavel T."/>
        </authorList>
    </citation>
    <scope>NUCLEOTIDE SEQUENCE [LARGE SCALE GENOMIC DNA]</scope>
    <source>
        <strain evidence="3 4">CLA-SR-H021</strain>
    </source>
</reference>
<dbReference type="Pfam" id="PF01381">
    <property type="entry name" value="HTH_3"/>
    <property type="match status" value="1"/>
</dbReference>
<evidence type="ECO:0000259" key="2">
    <source>
        <dbReference type="PROSITE" id="PS50943"/>
    </source>
</evidence>
<evidence type="ECO:0000313" key="4">
    <source>
        <dbReference type="Proteomes" id="UP001454086"/>
    </source>
</evidence>
<proteinExistence type="predicted"/>
<accession>A0ABV1D4C7</accession>
<dbReference type="Gene3D" id="1.10.260.40">
    <property type="entry name" value="lambda repressor-like DNA-binding domains"/>
    <property type="match status" value="1"/>
</dbReference>
<dbReference type="PROSITE" id="PS50943">
    <property type="entry name" value="HTH_CROC1"/>
    <property type="match status" value="1"/>
</dbReference>
<evidence type="ECO:0000313" key="3">
    <source>
        <dbReference type="EMBL" id="MEQ2424578.1"/>
    </source>
</evidence>
<dbReference type="PANTHER" id="PTHR46558:SF4">
    <property type="entry name" value="DNA-BIDING PHAGE PROTEIN"/>
    <property type="match status" value="1"/>
</dbReference>
<sequence length="73" mass="8369">MSFSNDIKMIRHKCLMSQTEFAEALGVSFATVNRWESGRSKPNFKTMKLINSFCEAQGIDFDVSKQLMEEEQA</sequence>
<dbReference type="EMBL" id="JBBMFM010000015">
    <property type="protein sequence ID" value="MEQ2424578.1"/>
    <property type="molecule type" value="Genomic_DNA"/>
</dbReference>
<keyword evidence="1" id="KW-0238">DNA-binding</keyword>
<dbReference type="RefSeq" id="WP_008724188.1">
    <property type="nucleotide sequence ID" value="NZ_JBBMFM010000015.1"/>
</dbReference>
<name>A0ABV1D4C7_9FIRM</name>
<keyword evidence="4" id="KW-1185">Reference proteome</keyword>
<dbReference type="CDD" id="cd00093">
    <property type="entry name" value="HTH_XRE"/>
    <property type="match status" value="1"/>
</dbReference>